<keyword evidence="1" id="KW-0805">Transcription regulation</keyword>
<evidence type="ECO:0000313" key="6">
    <source>
        <dbReference type="Proteomes" id="UP000474104"/>
    </source>
</evidence>
<name>A0A9X5CAM2_9FIRM</name>
<dbReference type="Gene3D" id="1.10.10.10">
    <property type="entry name" value="Winged helix-like DNA-binding domain superfamily/Winged helix DNA-binding domain"/>
    <property type="match status" value="1"/>
</dbReference>
<sequence length="322" mass="35767">MSAIQSTPKIIGEKNLELNLAAASHKEHLVAIGKALSSPVRIDIMNLIKTKPLSLQEIARLLQIPLSSTAMHIRCLEDAGLIITENQPGIRGSMRVCMCHILSFHLEAYDTEIDAADHSYLYEMPVGSYYNFDVSPTCGLAGMEGIIDCFDNPVSFYSAERQNAQLIWFNQGFLEYRFPNKINRLLTLQELSFSLELCSEAPGYSEDWPSDITFYINDQEVGTYTCPGDFGVRRGKCTPDIWPMGRTQYGLLTSISLRQDGGYINESPVNPAVSLSTVGLDEHPFISFKVCIKSDAVNIGGVNIFGEKYGDHPQGICMRAVY</sequence>
<dbReference type="Proteomes" id="UP000474104">
    <property type="component" value="Unassembled WGS sequence"/>
</dbReference>
<keyword evidence="3" id="KW-0804">Transcription</keyword>
<dbReference type="RefSeq" id="WP_004079965.1">
    <property type="nucleotide sequence ID" value="NZ_VIRB01000129.1"/>
</dbReference>
<evidence type="ECO:0000256" key="1">
    <source>
        <dbReference type="ARBA" id="ARBA00023015"/>
    </source>
</evidence>
<dbReference type="SUPFAM" id="SSF46785">
    <property type="entry name" value="Winged helix' DNA-binding domain"/>
    <property type="match status" value="1"/>
</dbReference>
<feature type="domain" description="HTH arsR-type" evidence="4">
    <location>
        <begin position="31"/>
        <end position="99"/>
    </location>
</feature>
<dbReference type="InterPro" id="IPR036390">
    <property type="entry name" value="WH_DNA-bd_sf"/>
</dbReference>
<dbReference type="GO" id="GO:0003677">
    <property type="term" value="F:DNA binding"/>
    <property type="evidence" value="ECO:0007669"/>
    <property type="project" value="UniProtKB-KW"/>
</dbReference>
<dbReference type="EMBL" id="VIRB01000129">
    <property type="protein sequence ID" value="NDO71084.1"/>
    <property type="molecule type" value="Genomic_DNA"/>
</dbReference>
<dbReference type="InterPro" id="IPR051011">
    <property type="entry name" value="Metal_resp_trans_reg"/>
</dbReference>
<dbReference type="AlphaFoldDB" id="A0A9X5CAM2"/>
<evidence type="ECO:0000256" key="3">
    <source>
        <dbReference type="ARBA" id="ARBA00023163"/>
    </source>
</evidence>
<organism evidence="5 6">
    <name type="scientific">Schaedlerella arabinosiphila</name>
    <dbReference type="NCBI Taxonomy" id="2044587"/>
    <lineage>
        <taxon>Bacteria</taxon>
        <taxon>Bacillati</taxon>
        <taxon>Bacillota</taxon>
        <taxon>Clostridia</taxon>
        <taxon>Lachnospirales</taxon>
        <taxon>Lachnospiraceae</taxon>
        <taxon>Schaedlerella</taxon>
    </lineage>
</organism>
<dbReference type="CDD" id="cd00090">
    <property type="entry name" value="HTH_ARSR"/>
    <property type="match status" value="1"/>
</dbReference>
<evidence type="ECO:0000259" key="4">
    <source>
        <dbReference type="SMART" id="SM00418"/>
    </source>
</evidence>
<accession>A0A9X5CAM2</accession>
<evidence type="ECO:0000313" key="5">
    <source>
        <dbReference type="EMBL" id="NDO71084.1"/>
    </source>
</evidence>
<dbReference type="GO" id="GO:0003700">
    <property type="term" value="F:DNA-binding transcription factor activity"/>
    <property type="evidence" value="ECO:0007669"/>
    <property type="project" value="InterPro"/>
</dbReference>
<dbReference type="OrthoDB" id="9781958at2"/>
<dbReference type="PANTHER" id="PTHR43132">
    <property type="entry name" value="ARSENICAL RESISTANCE OPERON REPRESSOR ARSR-RELATED"/>
    <property type="match status" value="1"/>
</dbReference>
<dbReference type="InterPro" id="IPR011991">
    <property type="entry name" value="ArsR-like_HTH"/>
</dbReference>
<gene>
    <name evidence="5" type="ORF">FMM80_21490</name>
</gene>
<dbReference type="Pfam" id="PF12840">
    <property type="entry name" value="HTH_20"/>
    <property type="match status" value="1"/>
</dbReference>
<dbReference type="InterPro" id="IPR036388">
    <property type="entry name" value="WH-like_DNA-bd_sf"/>
</dbReference>
<evidence type="ECO:0000256" key="2">
    <source>
        <dbReference type="ARBA" id="ARBA00023125"/>
    </source>
</evidence>
<reference evidence="5 6" key="1">
    <citation type="submission" date="2019-07" db="EMBL/GenBank/DDBJ databases">
        <title>Draft genome sequences of 15 bacterial species constituting the stable defined intestinal microbiota of the GM15 gnotobiotic mouse model.</title>
        <authorList>
            <person name="Elie C."/>
            <person name="Mathieu A."/>
            <person name="Saliou A."/>
            <person name="Darnaud M."/>
            <person name="Leulier F."/>
            <person name="Tamellini A."/>
        </authorList>
    </citation>
    <scope>NUCLEOTIDE SEQUENCE [LARGE SCALE GENOMIC DNA]</scope>
    <source>
        <strain evidence="6">ASF 502</strain>
    </source>
</reference>
<dbReference type="InterPro" id="IPR001845">
    <property type="entry name" value="HTH_ArsR_DNA-bd_dom"/>
</dbReference>
<comment type="caution">
    <text evidence="5">The sequence shown here is derived from an EMBL/GenBank/DDBJ whole genome shotgun (WGS) entry which is preliminary data.</text>
</comment>
<protein>
    <submittedName>
        <fullName evidence="5">Helix-turn-helix domain-containing protein</fullName>
    </submittedName>
</protein>
<dbReference type="PANTHER" id="PTHR43132:SF2">
    <property type="entry name" value="ARSENICAL RESISTANCE OPERON REPRESSOR ARSR-RELATED"/>
    <property type="match status" value="1"/>
</dbReference>
<proteinExistence type="predicted"/>
<dbReference type="SMART" id="SM00418">
    <property type="entry name" value="HTH_ARSR"/>
    <property type="match status" value="1"/>
</dbReference>
<keyword evidence="2" id="KW-0238">DNA-binding</keyword>